<dbReference type="Proteomes" id="UP000294933">
    <property type="component" value="Unassembled WGS sequence"/>
</dbReference>
<gene>
    <name evidence="3" type="ORF">BD410DRAFT_809277</name>
</gene>
<protein>
    <submittedName>
        <fullName evidence="3">Uncharacterized protein</fullName>
    </submittedName>
</protein>
<feature type="transmembrane region" description="Helical" evidence="2">
    <location>
        <begin position="208"/>
        <end position="228"/>
    </location>
</feature>
<name>A0A4Y7PIE5_9AGAM</name>
<reference evidence="3 4" key="1">
    <citation type="submission" date="2018-06" db="EMBL/GenBank/DDBJ databases">
        <title>A transcriptomic atlas of mushroom development highlights an independent origin of complex multicellularity.</title>
        <authorList>
            <consortium name="DOE Joint Genome Institute"/>
            <person name="Krizsan K."/>
            <person name="Almasi E."/>
            <person name="Merenyi Z."/>
            <person name="Sahu N."/>
            <person name="Viragh M."/>
            <person name="Koszo T."/>
            <person name="Mondo S."/>
            <person name="Kiss B."/>
            <person name="Balint B."/>
            <person name="Kues U."/>
            <person name="Barry K."/>
            <person name="Hegedus J.C."/>
            <person name="Henrissat B."/>
            <person name="Johnson J."/>
            <person name="Lipzen A."/>
            <person name="Ohm R."/>
            <person name="Nagy I."/>
            <person name="Pangilinan J."/>
            <person name="Yan J."/>
            <person name="Xiong Y."/>
            <person name="Grigoriev I.V."/>
            <person name="Hibbett D.S."/>
            <person name="Nagy L.G."/>
        </authorList>
    </citation>
    <scope>NUCLEOTIDE SEQUENCE [LARGE SCALE GENOMIC DNA]</scope>
    <source>
        <strain evidence="3 4">SZMC22713</strain>
    </source>
</reference>
<feature type="transmembrane region" description="Helical" evidence="2">
    <location>
        <begin position="240"/>
        <end position="257"/>
    </location>
</feature>
<dbReference type="PANTHER" id="PTHR35043:SF8">
    <property type="entry name" value="DUF4220 DOMAIN-CONTAINING PROTEIN"/>
    <property type="match status" value="1"/>
</dbReference>
<keyword evidence="4" id="KW-1185">Reference proteome</keyword>
<keyword evidence="2" id="KW-1133">Transmembrane helix</keyword>
<evidence type="ECO:0000313" key="3">
    <source>
        <dbReference type="EMBL" id="TDL15015.1"/>
    </source>
</evidence>
<proteinExistence type="predicted"/>
<accession>A0A4Y7PIE5</accession>
<sequence length="265" mass="29691">MMTKNHSNDVRHVEKCADWGRRGGNRTDRHLFSLVFAKNQVRTRFEREPNVNRPEPRFASGSGSGSATGSVFRTVQVRVQQKSPEPPEPNIENIRFVLQCIARGAEHLAITELELVTLAFAVLNMVTYALWWNKPQNVQCSFSVRISNASSAHANANVDVGDSKDRSMLARLRRTTREAWSGLDGSSWMNHTKKVSSFYAGENESERWIASLAGAAIAVVFGALHCIAWPFQFPSEEQEILWRIGYTVMVPPGVLLAKRNPVHST</sequence>
<dbReference type="VEuPathDB" id="FungiDB:BD410DRAFT_809277"/>
<feature type="region of interest" description="Disordered" evidence="1">
    <location>
        <begin position="45"/>
        <end position="68"/>
    </location>
</feature>
<keyword evidence="2" id="KW-0472">Membrane</keyword>
<dbReference type="EMBL" id="ML170295">
    <property type="protein sequence ID" value="TDL15015.1"/>
    <property type="molecule type" value="Genomic_DNA"/>
</dbReference>
<feature type="compositionally biased region" description="Basic and acidic residues" evidence="1">
    <location>
        <begin position="45"/>
        <end position="56"/>
    </location>
</feature>
<keyword evidence="2" id="KW-0812">Transmembrane</keyword>
<dbReference type="OrthoDB" id="2733714at2759"/>
<dbReference type="PANTHER" id="PTHR35043">
    <property type="entry name" value="TRANSCRIPTION FACTOR DOMAIN-CONTAINING PROTEIN"/>
    <property type="match status" value="1"/>
</dbReference>
<dbReference type="STRING" id="50990.A0A4Y7PIE5"/>
<dbReference type="AlphaFoldDB" id="A0A4Y7PIE5"/>
<feature type="compositionally biased region" description="Low complexity" evidence="1">
    <location>
        <begin position="59"/>
        <end position="68"/>
    </location>
</feature>
<evidence type="ECO:0000256" key="2">
    <source>
        <dbReference type="SAM" id="Phobius"/>
    </source>
</evidence>
<evidence type="ECO:0000313" key="4">
    <source>
        <dbReference type="Proteomes" id="UP000294933"/>
    </source>
</evidence>
<organism evidence="3 4">
    <name type="scientific">Rickenella mellea</name>
    <dbReference type="NCBI Taxonomy" id="50990"/>
    <lineage>
        <taxon>Eukaryota</taxon>
        <taxon>Fungi</taxon>
        <taxon>Dikarya</taxon>
        <taxon>Basidiomycota</taxon>
        <taxon>Agaricomycotina</taxon>
        <taxon>Agaricomycetes</taxon>
        <taxon>Hymenochaetales</taxon>
        <taxon>Rickenellaceae</taxon>
        <taxon>Rickenella</taxon>
    </lineage>
</organism>
<evidence type="ECO:0000256" key="1">
    <source>
        <dbReference type="SAM" id="MobiDB-lite"/>
    </source>
</evidence>